<sequence length="102" mass="11144">MGRTARIVFTRPDDIARIERWVNELAINAHVRIHLVDGHVVEGIVMVTPTVQVFHGQDGDQGINGTVKLEAPVQPGWSGIVWLGDIARVEHLDSVTMGATKA</sequence>
<dbReference type="Gene3D" id="2.30.30.720">
    <property type="entry name" value="Protein of unknown function (DUF3247)"/>
    <property type="match status" value="1"/>
</dbReference>
<protein>
    <submittedName>
        <fullName evidence="1">DUF3247 family protein</fullName>
    </submittedName>
</protein>
<name>A0ABT6B8F1_9GAMM</name>
<dbReference type="EMBL" id="JARJJS010000001">
    <property type="protein sequence ID" value="MDF4024371.1"/>
    <property type="molecule type" value="Genomic_DNA"/>
</dbReference>
<accession>A0ABT6B8F1</accession>
<evidence type="ECO:0000313" key="2">
    <source>
        <dbReference type="Proteomes" id="UP001528850"/>
    </source>
</evidence>
<proteinExistence type="predicted"/>
<evidence type="ECO:0000313" key="1">
    <source>
        <dbReference type="EMBL" id="MDF4024371.1"/>
    </source>
</evidence>
<keyword evidence="2" id="KW-1185">Reference proteome</keyword>
<gene>
    <name evidence="1" type="ORF">P3W24_05260</name>
</gene>
<organism evidence="1 2">
    <name type="scientific">Luteibacter sahnii</name>
    <dbReference type="NCBI Taxonomy" id="3021977"/>
    <lineage>
        <taxon>Bacteria</taxon>
        <taxon>Pseudomonadati</taxon>
        <taxon>Pseudomonadota</taxon>
        <taxon>Gammaproteobacteria</taxon>
        <taxon>Lysobacterales</taxon>
        <taxon>Rhodanobacteraceae</taxon>
        <taxon>Luteibacter</taxon>
    </lineage>
</organism>
<dbReference type="Pfam" id="PF11607">
    <property type="entry name" value="DUF3247"/>
    <property type="match status" value="1"/>
</dbReference>
<dbReference type="RefSeq" id="WP_320550270.1">
    <property type="nucleotide sequence ID" value="NZ_JAQLOK010000002.1"/>
</dbReference>
<reference evidence="1 2" key="1">
    <citation type="journal article" date="2024" name="Curr. Microbiol.">
        <title>Luteibacter sahnii sp. nov., A Novel Yellow-Colored Xanthomonadin Pigment Producing Probiotic Bacterium from Healthy Rice Seed Microbiome.</title>
        <authorList>
            <person name="Jaiswal G."/>
            <person name="Rana R."/>
            <person name="Nayak P.K."/>
            <person name="Chouhan R."/>
            <person name="Gandhi S.G."/>
            <person name="Patel H.K."/>
            <person name="Patil P.B."/>
        </authorList>
    </citation>
    <scope>NUCLEOTIDE SEQUENCE [LARGE SCALE GENOMIC DNA]</scope>
    <source>
        <strain evidence="1 2">PPL201</strain>
    </source>
</reference>
<dbReference type="Proteomes" id="UP001528850">
    <property type="component" value="Unassembled WGS sequence"/>
</dbReference>
<comment type="caution">
    <text evidence="1">The sequence shown here is derived from an EMBL/GenBank/DDBJ whole genome shotgun (WGS) entry which is preliminary data.</text>
</comment>
<dbReference type="InterPro" id="IPR021649">
    <property type="entry name" value="DUF3247"/>
</dbReference>